<protein>
    <submittedName>
        <fullName evidence="3">Uncharacterized protein LOC108677208</fullName>
    </submittedName>
</protein>
<dbReference type="AlphaFoldDB" id="A0A8B7P4L0"/>
<evidence type="ECO:0000256" key="1">
    <source>
        <dbReference type="SAM" id="Coils"/>
    </source>
</evidence>
<accession>A0A8B7P4L0</accession>
<dbReference type="RefSeq" id="XP_018020885.1">
    <property type="nucleotide sequence ID" value="XM_018165396.2"/>
</dbReference>
<sequence length="351" mass="39027">MAPMVVETDEIIPAAGNETNIVIQAIKNEDEKIKSLKELIEKEKNRLAALNRLVQLHQGTLAANSTSNVPADKILWLGSVPSVESVDALTQLLENDLSMTTHFSGYSINNCRVLHLNATEDIIHKLYEVTLKVASFTVEITFESNLQVTTGIEKVSAVQKLSFLPALPELAAFQHHVTESCCIYLIPRGLHTLLKLESAQQEVVDWSRDQINIEVATSARLSLVLNYVPFGKNTSGTPKILTPQKSPVKYTAKKTPPGKENRRTPTAVKQELSLKQKTSGNITADDACVTLRWTVAYSRDLRNFRHRFGLHAPQAVQERYSQNNAILPLLRGEQDIRSASDVIKLFSTLSH</sequence>
<proteinExistence type="predicted"/>
<name>A0A8B7P4L0_HYAAZ</name>
<dbReference type="GeneID" id="108677208"/>
<gene>
    <name evidence="3" type="primary">LOC108677208</name>
</gene>
<evidence type="ECO:0000313" key="3">
    <source>
        <dbReference type="RefSeq" id="XP_018020885.1"/>
    </source>
</evidence>
<organism evidence="2 3">
    <name type="scientific">Hyalella azteca</name>
    <name type="common">Amphipod</name>
    <dbReference type="NCBI Taxonomy" id="294128"/>
    <lineage>
        <taxon>Eukaryota</taxon>
        <taxon>Metazoa</taxon>
        <taxon>Ecdysozoa</taxon>
        <taxon>Arthropoda</taxon>
        <taxon>Crustacea</taxon>
        <taxon>Multicrustacea</taxon>
        <taxon>Malacostraca</taxon>
        <taxon>Eumalacostraca</taxon>
        <taxon>Peracarida</taxon>
        <taxon>Amphipoda</taxon>
        <taxon>Senticaudata</taxon>
        <taxon>Talitrida</taxon>
        <taxon>Talitroidea</taxon>
        <taxon>Hyalellidae</taxon>
        <taxon>Hyalella</taxon>
    </lineage>
</organism>
<dbReference type="OrthoDB" id="10652493at2759"/>
<keyword evidence="1" id="KW-0175">Coiled coil</keyword>
<keyword evidence="2" id="KW-1185">Reference proteome</keyword>
<dbReference type="KEGG" id="hazt:108677208"/>
<dbReference type="Proteomes" id="UP000694843">
    <property type="component" value="Unplaced"/>
</dbReference>
<feature type="coiled-coil region" evidence="1">
    <location>
        <begin position="26"/>
        <end position="60"/>
    </location>
</feature>
<reference evidence="3" key="1">
    <citation type="submission" date="2025-08" db="UniProtKB">
        <authorList>
            <consortium name="RefSeq"/>
        </authorList>
    </citation>
    <scope>IDENTIFICATION</scope>
    <source>
        <tissue evidence="3">Whole organism</tissue>
    </source>
</reference>
<evidence type="ECO:0000313" key="2">
    <source>
        <dbReference type="Proteomes" id="UP000694843"/>
    </source>
</evidence>